<evidence type="ECO:0000259" key="5">
    <source>
        <dbReference type="PROSITE" id="PS50014"/>
    </source>
</evidence>
<dbReference type="PRINTS" id="PR00503">
    <property type="entry name" value="BROMODOMAIN"/>
</dbReference>
<dbReference type="Pfam" id="PF00439">
    <property type="entry name" value="Bromodomain"/>
    <property type="match status" value="1"/>
</dbReference>
<feature type="region of interest" description="Disordered" evidence="4">
    <location>
        <begin position="1316"/>
        <end position="1343"/>
    </location>
</feature>
<feature type="compositionally biased region" description="Polar residues" evidence="4">
    <location>
        <begin position="659"/>
        <end position="674"/>
    </location>
</feature>
<dbReference type="InterPro" id="IPR018359">
    <property type="entry name" value="Bromodomain_CS"/>
</dbReference>
<feature type="compositionally biased region" description="Polar residues" evidence="4">
    <location>
        <begin position="1321"/>
        <end position="1330"/>
    </location>
</feature>
<protein>
    <submittedName>
        <fullName evidence="6">Bromodomain protein</fullName>
    </submittedName>
</protein>
<feature type="compositionally biased region" description="Basic and acidic residues" evidence="4">
    <location>
        <begin position="594"/>
        <end position="612"/>
    </location>
</feature>
<dbReference type="GeneID" id="7831852"/>
<accession>I7M649</accession>
<evidence type="ECO:0000313" key="7">
    <source>
        <dbReference type="Proteomes" id="UP000009168"/>
    </source>
</evidence>
<feature type="compositionally biased region" description="Polar residues" evidence="4">
    <location>
        <begin position="628"/>
        <end position="651"/>
    </location>
</feature>
<feature type="compositionally biased region" description="Polar residues" evidence="4">
    <location>
        <begin position="681"/>
        <end position="710"/>
    </location>
</feature>
<feature type="region of interest" description="Disordered" evidence="4">
    <location>
        <begin position="370"/>
        <end position="421"/>
    </location>
</feature>
<dbReference type="SMART" id="SM00297">
    <property type="entry name" value="BROMO"/>
    <property type="match status" value="1"/>
</dbReference>
<evidence type="ECO:0000256" key="4">
    <source>
        <dbReference type="SAM" id="MobiDB-lite"/>
    </source>
</evidence>
<feature type="compositionally biased region" description="Basic and acidic residues" evidence="4">
    <location>
        <begin position="1331"/>
        <end position="1343"/>
    </location>
</feature>
<feature type="compositionally biased region" description="Polar residues" evidence="4">
    <location>
        <begin position="542"/>
        <end position="564"/>
    </location>
</feature>
<feature type="region of interest" description="Disordered" evidence="4">
    <location>
        <begin position="797"/>
        <end position="816"/>
    </location>
</feature>
<dbReference type="SUPFAM" id="SSF47370">
    <property type="entry name" value="Bromodomain"/>
    <property type="match status" value="1"/>
</dbReference>
<dbReference type="RefSeq" id="XP_001031940.2">
    <property type="nucleotide sequence ID" value="XM_001031940.2"/>
</dbReference>
<dbReference type="InterPro" id="IPR001487">
    <property type="entry name" value="Bromodomain"/>
</dbReference>
<feature type="compositionally biased region" description="Polar residues" evidence="4">
    <location>
        <begin position="242"/>
        <end position="256"/>
    </location>
</feature>
<keyword evidence="3" id="KW-0175">Coiled coil</keyword>
<feature type="compositionally biased region" description="Basic and acidic residues" evidence="4">
    <location>
        <begin position="799"/>
        <end position="816"/>
    </location>
</feature>
<organism evidence="6 7">
    <name type="scientific">Tetrahymena thermophila (strain SB210)</name>
    <dbReference type="NCBI Taxonomy" id="312017"/>
    <lineage>
        <taxon>Eukaryota</taxon>
        <taxon>Sar</taxon>
        <taxon>Alveolata</taxon>
        <taxon>Ciliophora</taxon>
        <taxon>Intramacronucleata</taxon>
        <taxon>Oligohymenophorea</taxon>
        <taxon>Hymenostomatida</taxon>
        <taxon>Tetrahymenina</taxon>
        <taxon>Tetrahymenidae</taxon>
        <taxon>Tetrahymena</taxon>
    </lineage>
</organism>
<dbReference type="PANTHER" id="PTHR45926">
    <property type="entry name" value="OSJNBA0053K19.4 PROTEIN"/>
    <property type="match status" value="1"/>
</dbReference>
<dbReference type="Gene3D" id="1.20.920.10">
    <property type="entry name" value="Bromodomain-like"/>
    <property type="match status" value="1"/>
</dbReference>
<keyword evidence="1 2" id="KW-0103">Bromodomain</keyword>
<dbReference type="KEGG" id="tet:TTHERM_00715810"/>
<dbReference type="EMBL" id="GG662447">
    <property type="protein sequence ID" value="EAR84277.2"/>
    <property type="molecule type" value="Genomic_DNA"/>
</dbReference>
<feature type="region of interest" description="Disordered" evidence="4">
    <location>
        <begin position="476"/>
        <end position="710"/>
    </location>
</feature>
<dbReference type="PROSITE" id="PS00633">
    <property type="entry name" value="BROMODOMAIN_1"/>
    <property type="match status" value="1"/>
</dbReference>
<feature type="compositionally biased region" description="Basic and acidic residues" evidence="4">
    <location>
        <begin position="380"/>
        <end position="414"/>
    </location>
</feature>
<keyword evidence="7" id="KW-1185">Reference proteome</keyword>
<feature type="compositionally biased region" description="Polar residues" evidence="4">
    <location>
        <begin position="512"/>
        <end position="530"/>
    </location>
</feature>
<reference evidence="7" key="1">
    <citation type="journal article" date="2006" name="PLoS Biol.">
        <title>Macronuclear genome sequence of the ciliate Tetrahymena thermophila, a model eukaryote.</title>
        <authorList>
            <person name="Eisen J.A."/>
            <person name="Coyne R.S."/>
            <person name="Wu M."/>
            <person name="Wu D."/>
            <person name="Thiagarajan M."/>
            <person name="Wortman J.R."/>
            <person name="Badger J.H."/>
            <person name="Ren Q."/>
            <person name="Amedeo P."/>
            <person name="Jones K.M."/>
            <person name="Tallon L.J."/>
            <person name="Delcher A.L."/>
            <person name="Salzberg S.L."/>
            <person name="Silva J.C."/>
            <person name="Haas B.J."/>
            <person name="Majoros W.H."/>
            <person name="Farzad M."/>
            <person name="Carlton J.M."/>
            <person name="Smith R.K. Jr."/>
            <person name="Garg J."/>
            <person name="Pearlman R.E."/>
            <person name="Karrer K.M."/>
            <person name="Sun L."/>
            <person name="Manning G."/>
            <person name="Elde N.C."/>
            <person name="Turkewitz A.P."/>
            <person name="Asai D.J."/>
            <person name="Wilkes D.E."/>
            <person name="Wang Y."/>
            <person name="Cai H."/>
            <person name="Collins K."/>
            <person name="Stewart B.A."/>
            <person name="Lee S.R."/>
            <person name="Wilamowska K."/>
            <person name="Weinberg Z."/>
            <person name="Ruzzo W.L."/>
            <person name="Wloga D."/>
            <person name="Gaertig J."/>
            <person name="Frankel J."/>
            <person name="Tsao C.-C."/>
            <person name="Gorovsky M.A."/>
            <person name="Keeling P.J."/>
            <person name="Waller R.F."/>
            <person name="Patron N.J."/>
            <person name="Cherry J.M."/>
            <person name="Stover N.A."/>
            <person name="Krieger C.J."/>
            <person name="del Toro C."/>
            <person name="Ryder H.F."/>
            <person name="Williamson S.C."/>
            <person name="Barbeau R.A."/>
            <person name="Hamilton E.P."/>
            <person name="Orias E."/>
        </authorList>
    </citation>
    <scope>NUCLEOTIDE SEQUENCE [LARGE SCALE GENOMIC DNA]</scope>
    <source>
        <strain evidence="7">SB210</strain>
    </source>
</reference>
<proteinExistence type="predicted"/>
<feature type="region of interest" description="Disordered" evidence="4">
    <location>
        <begin position="768"/>
        <end position="791"/>
    </location>
</feature>
<dbReference type="Proteomes" id="UP000009168">
    <property type="component" value="Unassembled WGS sequence"/>
</dbReference>
<dbReference type="InterPro" id="IPR036427">
    <property type="entry name" value="Bromodomain-like_sf"/>
</dbReference>
<dbReference type="PROSITE" id="PS50014">
    <property type="entry name" value="BROMODOMAIN_2"/>
    <property type="match status" value="1"/>
</dbReference>
<feature type="domain" description="Bromo" evidence="5">
    <location>
        <begin position="34"/>
        <end position="99"/>
    </location>
</feature>
<sequence length="1749" mass="199996">MSKKIVKGGGSNTAIKNTSKPLEESILDIINDISKRQYSLDFREPVDVKALGLSDYYDIVKKPMDISTLKNNFLEGVYKTIKEVWEDFDLIVNNCKAYNRIPDHPINQKADQMKSRVDKNFQKLLEDYKALGVDTDGYQIQIDLDDLKAKEEKKRKIKLDGLDEKNILIGGDKRLNLIPGSLNERKFFELSNQELQMMQAGKNIQMLPLNQPLQQEDPVFQPTSLKISLNAPNLSLNLSNSTITGEQPTPTNNQVGMKQPRITGDNTQKVKKQKDYSAKIQELQTLLAQLKLELEVQTKKKSDVEKQRILCKNVYILSKKQRRGVHQLVQQFETEENTLINPEGTLNNFSTQSNLNGSEHINAQDINDAATSGTSLKTPQKREDNGNLDDQTAKKMEIENKEIQKSQDQEGRYNDDDDDDNDIIIKKKSNFIDDLSLKQNESTSQIGSNKIKIPTSQTLNKEANSSTQLNDSKISLKQSQIGQKSNNDSFSTPTKQQLLNSSNLSSEKIKQSSKTNNLNASESKFQSNTNDGEESEEEFVPQSLNTSKQTPSDSLATPQQTNSIKLHGLKPTSSTANSAHLKHKLHASASGDKIQIKKPTDLNSSLRKEGVTPEKILSQAKKDFTPEKSGSSGKQLANQQAKQLGNGNNPQKVRPNGHLNGQTNSQSNLSPQSQELKKKLNANTPTKSALSQGKSTMSGNVLQKKNPSSDSIIKVKIGGESIQKSVQDLNANKIKRPEDEIKIKLKDSTFKTAEKDGEERKVNKITIPNPQAAGGNFLPTPELKQSQSLKAAQIIQMGQEKKNREMEEKQKTEEQKRLEELKKRQNRLKKKEQMLLQAHQQKQAEAAAAAAAAALANNEVSDKPVNTSEPPKIILMKSQSLKPEEGASTGSNLIKIPFDASLAKMSSTQSQPNSQLDIGYNSRQIYDKIIPSKPKKTQSIQQEQNANTSNSQNLNFNKIKINVGGSPVMPPANNPSIQNFPIPQISVGGERVDFKFVLDRKALKKEYENMIKRKQLKYKKLLELNLTKMQKVTNWMIREWAKQKKDVRSETLDYFRDILNERQKIKDNLDIRKIQLFLKMFLYRLRDFYKDLKPDYIDKLKNISEKLYRIGSRAIVYKTPLSIRDNPKNASLDTQVSNNQILDESHPLKKLQEEILEIEREMKLFRRMLSRDIQKYQEPDATTQKSKKSKNKDDGSQYNGGNDNDQQGGYMNGGQGYDDSKDAIYGMGDKDQQQKQSEILSFFLEYNKSFEKHSSNLQKIQHFLAYQNYSNILNQLQSKNPIKSDQLFDICETFVEDENNNQVEILQYFKKKRKISEHTSSESMTNNNNDTKIEEEGKQKQNDQEIDELNSNIFDNVTLSFNFNLDSKKEDEEGKENTFISKSQDNSFNNPKQAINVFSQFDDDEDDSTEAIMEERKYQEFKSKINQKNLKECNSGSDILGKNISDINISNVINPEFDYFGVKKLNQMINNKVINKKFCQNINSFIKQKFQIVEINKIKCKNAIIYQKMKTNDDLVKNLYQKQQLLEPKINIKIAPPFLDDLNINCLQTLINLQIQVELRLENEQNPKSQMDIENSQNNQAEKSLEFHIQNNVNYACCAYFTELPNIKDEIQLNCKENADFYSILCQEDVEQVVQSFKIQKQLYRLLSQDSFLTQEVINSEAVCITKQRLRQIDPQNNKFLLEISLWTPTDNLGYLSIKLNNEEIFSPLNFIQKIKKFQQYQIQQKQIQQQQQQQLQQQQKKYIQNQSQ</sequence>
<evidence type="ECO:0000256" key="3">
    <source>
        <dbReference type="SAM" id="Coils"/>
    </source>
</evidence>
<feature type="region of interest" description="Disordered" evidence="4">
    <location>
        <begin position="238"/>
        <end position="261"/>
    </location>
</feature>
<evidence type="ECO:0000256" key="2">
    <source>
        <dbReference type="PROSITE-ProRule" id="PRU00035"/>
    </source>
</evidence>
<evidence type="ECO:0000256" key="1">
    <source>
        <dbReference type="ARBA" id="ARBA00023117"/>
    </source>
</evidence>
<name>I7M649_TETTS</name>
<gene>
    <name evidence="6" type="ORF">TTHERM_00715810</name>
</gene>
<feature type="coiled-coil region" evidence="3">
    <location>
        <begin position="273"/>
        <end position="307"/>
    </location>
</feature>
<dbReference type="OrthoDB" id="21449at2759"/>
<feature type="compositionally biased region" description="Low complexity" evidence="4">
    <location>
        <begin position="1196"/>
        <end position="1209"/>
    </location>
</feature>
<dbReference type="InParanoid" id="I7M649"/>
<dbReference type="STRING" id="312017.I7M649"/>
<feature type="compositionally biased region" description="Polar residues" evidence="4">
    <location>
        <begin position="476"/>
        <end position="497"/>
    </location>
</feature>
<feature type="region of interest" description="Disordered" evidence="4">
    <location>
        <begin position="1175"/>
        <end position="1226"/>
    </location>
</feature>
<evidence type="ECO:0000313" key="6">
    <source>
        <dbReference type="EMBL" id="EAR84277.2"/>
    </source>
</evidence>
<dbReference type="CDD" id="cd04369">
    <property type="entry name" value="Bromodomain"/>
    <property type="match status" value="1"/>
</dbReference>